<dbReference type="AlphaFoldDB" id="A0A182J5Q4"/>
<proteinExistence type="predicted"/>
<evidence type="ECO:0000256" key="1">
    <source>
        <dbReference type="SAM" id="MobiDB-lite"/>
    </source>
</evidence>
<sequence>MASAKEIKAFGVSDQHSSPSVKSGSSRATKASKLEQLEREQALQMELLHAEMTAKMAKLKLSQAKQLNQLAEELGLPATTYCDAVPQLLIGLEDVTLMEPLETRSGDQAWLCN</sequence>
<protein>
    <submittedName>
        <fullName evidence="2">Uncharacterized protein</fullName>
    </submittedName>
</protein>
<organism evidence="2">
    <name type="scientific">Anopheles atroparvus</name>
    <name type="common">European mosquito</name>
    <dbReference type="NCBI Taxonomy" id="41427"/>
    <lineage>
        <taxon>Eukaryota</taxon>
        <taxon>Metazoa</taxon>
        <taxon>Ecdysozoa</taxon>
        <taxon>Arthropoda</taxon>
        <taxon>Hexapoda</taxon>
        <taxon>Insecta</taxon>
        <taxon>Pterygota</taxon>
        <taxon>Neoptera</taxon>
        <taxon>Endopterygota</taxon>
        <taxon>Diptera</taxon>
        <taxon>Nematocera</taxon>
        <taxon>Culicoidea</taxon>
        <taxon>Culicidae</taxon>
        <taxon>Anophelinae</taxon>
        <taxon>Anopheles</taxon>
    </lineage>
</organism>
<accession>A0A182J5Q4</accession>
<dbReference type="VEuPathDB" id="VectorBase:AATE011856"/>
<name>A0A182J5Q4_ANOAO</name>
<reference evidence="2" key="1">
    <citation type="submission" date="2022-08" db="UniProtKB">
        <authorList>
            <consortium name="EnsemblMetazoa"/>
        </authorList>
    </citation>
    <scope>IDENTIFICATION</scope>
    <source>
        <strain evidence="2">EBRO</strain>
    </source>
</reference>
<evidence type="ECO:0000313" key="2">
    <source>
        <dbReference type="EnsemblMetazoa" id="AATE011856-PA.1"/>
    </source>
</evidence>
<feature type="compositionally biased region" description="Polar residues" evidence="1">
    <location>
        <begin position="14"/>
        <end position="29"/>
    </location>
</feature>
<feature type="region of interest" description="Disordered" evidence="1">
    <location>
        <begin position="1"/>
        <end position="35"/>
    </location>
</feature>
<dbReference type="EnsemblMetazoa" id="AATE011856-RA">
    <property type="protein sequence ID" value="AATE011856-PA.1"/>
    <property type="gene ID" value="AATE011856"/>
</dbReference>